<keyword evidence="1" id="KW-0560">Oxidoreductase</keyword>
<evidence type="ECO:0000259" key="3">
    <source>
        <dbReference type="Pfam" id="PF12697"/>
    </source>
</evidence>
<evidence type="ECO:0000256" key="2">
    <source>
        <dbReference type="SAM" id="MobiDB-lite"/>
    </source>
</evidence>
<evidence type="ECO:0000313" key="4">
    <source>
        <dbReference type="EMBL" id="UWZ50644.1"/>
    </source>
</evidence>
<feature type="compositionally biased region" description="Basic residues" evidence="2">
    <location>
        <begin position="1"/>
        <end position="17"/>
    </location>
</feature>
<dbReference type="Proteomes" id="UP001058003">
    <property type="component" value="Chromosome"/>
</dbReference>
<dbReference type="PRINTS" id="PR00412">
    <property type="entry name" value="EPOXHYDRLASE"/>
</dbReference>
<accession>A0A9Q9IBZ3</accession>
<proteinExistence type="predicted"/>
<evidence type="ECO:0000256" key="1">
    <source>
        <dbReference type="ARBA" id="ARBA00022559"/>
    </source>
</evidence>
<dbReference type="Gene3D" id="3.40.50.1820">
    <property type="entry name" value="alpha/beta hydrolase"/>
    <property type="match status" value="1"/>
</dbReference>
<dbReference type="SUPFAM" id="SSF53474">
    <property type="entry name" value="alpha/beta-Hydrolases"/>
    <property type="match status" value="1"/>
</dbReference>
<dbReference type="InterPro" id="IPR000073">
    <property type="entry name" value="AB_hydrolase_1"/>
</dbReference>
<dbReference type="InterPro" id="IPR050471">
    <property type="entry name" value="AB_hydrolase"/>
</dbReference>
<gene>
    <name evidence="4" type="ORF">Daura_27910</name>
</gene>
<organism evidence="4 5">
    <name type="scientific">Dactylosporangium aurantiacum</name>
    <dbReference type="NCBI Taxonomy" id="35754"/>
    <lineage>
        <taxon>Bacteria</taxon>
        <taxon>Bacillati</taxon>
        <taxon>Actinomycetota</taxon>
        <taxon>Actinomycetes</taxon>
        <taxon>Micromonosporales</taxon>
        <taxon>Micromonosporaceae</taxon>
        <taxon>Dactylosporangium</taxon>
    </lineage>
</organism>
<reference evidence="4" key="1">
    <citation type="submission" date="2021-04" db="EMBL/GenBank/DDBJ databases">
        <title>Dactylosporangium aurantiacum NRRL B-8018 full assembly.</title>
        <authorList>
            <person name="Hartkoorn R.C."/>
            <person name="Beaudoing E."/>
            <person name="Hot D."/>
        </authorList>
    </citation>
    <scope>NUCLEOTIDE SEQUENCE</scope>
    <source>
        <strain evidence="4">NRRL B-8018</strain>
    </source>
</reference>
<protein>
    <submittedName>
        <fullName evidence="4">Alpha/beta hydrolase</fullName>
    </submittedName>
</protein>
<keyword evidence="4" id="KW-0378">Hydrolase</keyword>
<dbReference type="InterPro" id="IPR000639">
    <property type="entry name" value="Epox_hydrolase-like"/>
</dbReference>
<feature type="region of interest" description="Disordered" evidence="2">
    <location>
        <begin position="1"/>
        <end position="29"/>
    </location>
</feature>
<dbReference type="GO" id="GO:0016787">
    <property type="term" value="F:hydrolase activity"/>
    <property type="evidence" value="ECO:0007669"/>
    <property type="project" value="UniProtKB-KW"/>
</dbReference>
<dbReference type="AlphaFoldDB" id="A0A9Q9IBZ3"/>
<dbReference type="EMBL" id="CP073767">
    <property type="protein sequence ID" value="UWZ50644.1"/>
    <property type="molecule type" value="Genomic_DNA"/>
</dbReference>
<dbReference type="KEGG" id="daur:Daura_27910"/>
<dbReference type="GO" id="GO:0004601">
    <property type="term" value="F:peroxidase activity"/>
    <property type="evidence" value="ECO:0007669"/>
    <property type="project" value="UniProtKB-KW"/>
</dbReference>
<dbReference type="PRINTS" id="PR00111">
    <property type="entry name" value="ABHYDROLASE"/>
</dbReference>
<keyword evidence="1" id="KW-0575">Peroxidase</keyword>
<evidence type="ECO:0000313" key="5">
    <source>
        <dbReference type="Proteomes" id="UP001058003"/>
    </source>
</evidence>
<feature type="domain" description="AB hydrolase-1" evidence="3">
    <location>
        <begin position="55"/>
        <end position="294"/>
    </location>
</feature>
<keyword evidence="5" id="KW-1185">Reference proteome</keyword>
<sequence>MAGRGLIRRPGQRRVHRSDRLGAPDRRRGRPLRNEFVTVGGVRLHYEDSGTGDAVVLVAGTAAAGRTWRLHQVPALVAAGYRAITFDNRGVAPSDPAGPGLTVEDLVADTAGLIERLVGGPCRLIGSSMGAHVVQELLLARPELATQAVLMAGRGRPDAFSRALAAAERSLYDERVRLPPGYDAAVRALQNLSPRTLLDEQAVQDWLDLFEMAAPDVTDAAVRPQLDVDVDTDRLGAYRRISTPTLVVSFADDLVAPAARGRELAAAIPGARYVEIRDAGHYGYLEQPEAVNAAVLDFFAGRTA</sequence>
<dbReference type="PANTHER" id="PTHR43433">
    <property type="entry name" value="HYDROLASE, ALPHA/BETA FOLD FAMILY PROTEIN"/>
    <property type="match status" value="1"/>
</dbReference>
<dbReference type="Pfam" id="PF12697">
    <property type="entry name" value="Abhydrolase_6"/>
    <property type="match status" value="1"/>
</dbReference>
<dbReference type="PANTHER" id="PTHR43433:SF5">
    <property type="entry name" value="AB HYDROLASE-1 DOMAIN-CONTAINING PROTEIN"/>
    <property type="match status" value="1"/>
</dbReference>
<name>A0A9Q9IBZ3_9ACTN</name>
<dbReference type="OrthoDB" id="3210844at2"/>
<dbReference type="InterPro" id="IPR029058">
    <property type="entry name" value="AB_hydrolase_fold"/>
</dbReference>